<keyword evidence="4" id="KW-0547">Nucleotide-binding</keyword>
<feature type="region of interest" description="Disordered" evidence="6">
    <location>
        <begin position="252"/>
        <end position="279"/>
    </location>
</feature>
<dbReference type="PANTHER" id="PTHR45772">
    <property type="entry name" value="CONSERVED COMPONENT OF ABC TRANSPORTER FOR NATURAL AMINO ACIDS-RELATED"/>
    <property type="match status" value="1"/>
</dbReference>
<dbReference type="SUPFAM" id="SSF52540">
    <property type="entry name" value="P-loop containing nucleoside triphosphate hydrolases"/>
    <property type="match status" value="1"/>
</dbReference>
<dbReference type="Pfam" id="PF12399">
    <property type="entry name" value="BCA_ABC_TP_C"/>
    <property type="match status" value="1"/>
</dbReference>
<dbReference type="Gene3D" id="3.40.50.300">
    <property type="entry name" value="P-loop containing nucleotide triphosphate hydrolases"/>
    <property type="match status" value="1"/>
</dbReference>
<proteinExistence type="predicted"/>
<dbReference type="GO" id="GO:0005524">
    <property type="term" value="F:ATP binding"/>
    <property type="evidence" value="ECO:0007669"/>
    <property type="project" value="UniProtKB-KW"/>
</dbReference>
<dbReference type="PANTHER" id="PTHR45772:SF7">
    <property type="entry name" value="AMINO ACID ABC TRANSPORTER ATP-BINDING PROTEIN"/>
    <property type="match status" value="1"/>
</dbReference>
<dbReference type="InterPro" id="IPR027417">
    <property type="entry name" value="P-loop_NTPase"/>
</dbReference>
<sequence length="279" mass="30415">MSLLRVSGLSRSFGGLKAVDDVSFDLEAGQLLALLGPNGAGKSTCFNMVNGQLQPSSGSIRLDGHELVGMRPREIWRRGVGRTFQIAATFNSMTVLENVQMALVSREKKTFGLWKPAGSRYTDEAYALLEQVGMGAHANRACGVLAYGDVKRVELAIALANRPKLLLMDEPTAGMAPKERNELMGLTKRLVTEHKIGVLFTEHSMDVVFAYADRMIVLARGKLIAEGDADTIRNDARVQEVYFGTGKTFKPHAPLHDTADRAQVPSQDASQDAARRSVQ</sequence>
<evidence type="ECO:0000256" key="4">
    <source>
        <dbReference type="ARBA" id="ARBA00022741"/>
    </source>
</evidence>
<feature type="domain" description="ABC transporter" evidence="7">
    <location>
        <begin position="4"/>
        <end position="245"/>
    </location>
</feature>
<dbReference type="Proteomes" id="UP001431019">
    <property type="component" value="Unassembled WGS sequence"/>
</dbReference>
<evidence type="ECO:0000256" key="2">
    <source>
        <dbReference type="ARBA" id="ARBA00022475"/>
    </source>
</evidence>
<dbReference type="RefSeq" id="WP_230509255.1">
    <property type="nucleotide sequence ID" value="NZ_JAJITD010000004.1"/>
</dbReference>
<dbReference type="PROSITE" id="PS50893">
    <property type="entry name" value="ABC_TRANSPORTER_2"/>
    <property type="match status" value="1"/>
</dbReference>
<protein>
    <submittedName>
        <fullName evidence="8">ABC transporter ATP-binding protein</fullName>
    </submittedName>
</protein>
<dbReference type="InterPro" id="IPR003593">
    <property type="entry name" value="AAA+_ATPase"/>
</dbReference>
<dbReference type="SMART" id="SM00382">
    <property type="entry name" value="AAA"/>
    <property type="match status" value="1"/>
</dbReference>
<organism evidence="8 9">
    <name type="scientific">Paraburkholderia sejongensis</name>
    <dbReference type="NCBI Taxonomy" id="2886946"/>
    <lineage>
        <taxon>Bacteria</taxon>
        <taxon>Pseudomonadati</taxon>
        <taxon>Pseudomonadota</taxon>
        <taxon>Betaproteobacteria</taxon>
        <taxon>Burkholderiales</taxon>
        <taxon>Burkholderiaceae</taxon>
        <taxon>Paraburkholderia</taxon>
    </lineage>
</organism>
<dbReference type="Pfam" id="PF00005">
    <property type="entry name" value="ABC_tran"/>
    <property type="match status" value="1"/>
</dbReference>
<evidence type="ECO:0000259" key="7">
    <source>
        <dbReference type="PROSITE" id="PS50893"/>
    </source>
</evidence>
<evidence type="ECO:0000256" key="3">
    <source>
        <dbReference type="ARBA" id="ARBA00022519"/>
    </source>
</evidence>
<dbReference type="InterPro" id="IPR032823">
    <property type="entry name" value="BCA_ABC_TP_C"/>
</dbReference>
<comment type="caution">
    <text evidence="8">The sequence shown here is derived from an EMBL/GenBank/DDBJ whole genome shotgun (WGS) entry which is preliminary data.</text>
</comment>
<evidence type="ECO:0000313" key="8">
    <source>
        <dbReference type="EMBL" id="MCC8392968.1"/>
    </source>
</evidence>
<gene>
    <name evidence="8" type="ORF">LJ656_10245</name>
</gene>
<dbReference type="InterPro" id="IPR051120">
    <property type="entry name" value="ABC_AA/LPS_Transport"/>
</dbReference>
<evidence type="ECO:0000256" key="5">
    <source>
        <dbReference type="ARBA" id="ARBA00022840"/>
    </source>
</evidence>
<keyword evidence="9" id="KW-1185">Reference proteome</keyword>
<keyword evidence="1" id="KW-0813">Transport</keyword>
<evidence type="ECO:0000313" key="9">
    <source>
        <dbReference type="Proteomes" id="UP001431019"/>
    </source>
</evidence>
<name>A0ABS8JTE8_9BURK</name>
<accession>A0ABS8JTE8</accession>
<keyword evidence="5 8" id="KW-0067">ATP-binding</keyword>
<dbReference type="EMBL" id="JAJITD010000004">
    <property type="protein sequence ID" value="MCC8392968.1"/>
    <property type="molecule type" value="Genomic_DNA"/>
</dbReference>
<evidence type="ECO:0000256" key="1">
    <source>
        <dbReference type="ARBA" id="ARBA00022448"/>
    </source>
</evidence>
<keyword evidence="3" id="KW-0472">Membrane</keyword>
<reference evidence="8 9" key="1">
    <citation type="submission" date="2021-11" db="EMBL/GenBank/DDBJ databases">
        <authorList>
            <person name="Oh E.-T."/>
            <person name="Kim S.-B."/>
        </authorList>
    </citation>
    <scope>NUCLEOTIDE SEQUENCE [LARGE SCALE GENOMIC DNA]</scope>
    <source>
        <strain evidence="8 9">MMS20-SJTR3</strain>
    </source>
</reference>
<keyword evidence="2" id="KW-1003">Cell membrane</keyword>
<dbReference type="CDD" id="cd03219">
    <property type="entry name" value="ABC_Mj1267_LivG_branched"/>
    <property type="match status" value="1"/>
</dbReference>
<evidence type="ECO:0000256" key="6">
    <source>
        <dbReference type="SAM" id="MobiDB-lite"/>
    </source>
</evidence>
<dbReference type="InterPro" id="IPR003439">
    <property type="entry name" value="ABC_transporter-like_ATP-bd"/>
</dbReference>
<keyword evidence="3" id="KW-0997">Cell inner membrane</keyword>